<protein>
    <submittedName>
        <fullName evidence="2">Uncharacterized protein</fullName>
    </submittedName>
</protein>
<reference evidence="2 3" key="1">
    <citation type="submission" date="2017-05" db="EMBL/GenBank/DDBJ databases">
        <title>The Genome Sequence of Enterococcus sp. 10A9_DIV0425.</title>
        <authorList>
            <consortium name="The Broad Institute Genomics Platform"/>
            <consortium name="The Broad Institute Genomic Center for Infectious Diseases"/>
            <person name="Earl A."/>
            <person name="Manson A."/>
            <person name="Schwartman J."/>
            <person name="Gilmore M."/>
            <person name="Abouelleil A."/>
            <person name="Cao P."/>
            <person name="Chapman S."/>
            <person name="Cusick C."/>
            <person name="Shea T."/>
            <person name="Young S."/>
            <person name="Neafsey D."/>
            <person name="Nusbaum C."/>
            <person name="Birren B."/>
        </authorList>
    </citation>
    <scope>NUCLEOTIDE SEQUENCE [LARGE SCALE GENOMIC DNA]</scope>
    <source>
        <strain evidence="2 3">10A9_DIV0425</strain>
    </source>
</reference>
<feature type="transmembrane region" description="Helical" evidence="1">
    <location>
        <begin position="12"/>
        <end position="35"/>
    </location>
</feature>
<comment type="caution">
    <text evidence="2">The sequence shown here is derived from an EMBL/GenBank/DDBJ whole genome shotgun (WGS) entry which is preliminary data.</text>
</comment>
<organism evidence="2 3">
    <name type="scientific">Candidatus Enterococcus wittei</name>
    <dbReference type="NCBI Taxonomy" id="1987383"/>
    <lineage>
        <taxon>Bacteria</taxon>
        <taxon>Bacillati</taxon>
        <taxon>Bacillota</taxon>
        <taxon>Bacilli</taxon>
        <taxon>Lactobacillales</taxon>
        <taxon>Enterococcaceae</taxon>
        <taxon>Enterococcus</taxon>
    </lineage>
</organism>
<keyword evidence="1" id="KW-1133">Transmembrane helix</keyword>
<keyword evidence="1" id="KW-0812">Transmembrane</keyword>
<keyword evidence="1" id="KW-0472">Membrane</keyword>
<sequence>MKNKEIKEELTRCFVTWIIIPFALILSGCITMYLWNGIISKTFGLNILNFWQALGLDIFVSYLTYGGNKGEDKRSNYEVFVSTIAKALLFLLLGFVIIHLI</sequence>
<dbReference type="EMBL" id="NGMO01000003">
    <property type="protein sequence ID" value="OTP10386.1"/>
    <property type="molecule type" value="Genomic_DNA"/>
</dbReference>
<name>A0A242JYJ1_9ENTE</name>
<evidence type="ECO:0000313" key="2">
    <source>
        <dbReference type="EMBL" id="OTP10386.1"/>
    </source>
</evidence>
<dbReference type="STRING" id="1987383.A5844_002086"/>
<dbReference type="AlphaFoldDB" id="A0A242JYJ1"/>
<feature type="transmembrane region" description="Helical" evidence="1">
    <location>
        <begin position="47"/>
        <end position="65"/>
    </location>
</feature>
<accession>A0A242JYJ1</accession>
<evidence type="ECO:0000313" key="3">
    <source>
        <dbReference type="Proteomes" id="UP000194933"/>
    </source>
</evidence>
<proteinExistence type="predicted"/>
<dbReference type="RefSeq" id="WP_086285135.1">
    <property type="nucleotide sequence ID" value="NZ_NGMO01000003.1"/>
</dbReference>
<dbReference type="Proteomes" id="UP000194933">
    <property type="component" value="Unassembled WGS sequence"/>
</dbReference>
<feature type="transmembrane region" description="Helical" evidence="1">
    <location>
        <begin position="77"/>
        <end position="100"/>
    </location>
</feature>
<dbReference type="PROSITE" id="PS51257">
    <property type="entry name" value="PROKAR_LIPOPROTEIN"/>
    <property type="match status" value="1"/>
</dbReference>
<gene>
    <name evidence="2" type="ORF">A5844_002086</name>
</gene>
<keyword evidence="3" id="KW-1185">Reference proteome</keyword>
<evidence type="ECO:0000256" key="1">
    <source>
        <dbReference type="SAM" id="Phobius"/>
    </source>
</evidence>